<comment type="caution">
    <text evidence="5">The sequence shown here is derived from an EMBL/GenBank/DDBJ whole genome shotgun (WGS) entry which is preliminary data.</text>
</comment>
<name>A0A935W826_9PROT</name>
<keyword evidence="4" id="KW-0143">Chaperone</keyword>
<dbReference type="GO" id="GO:0016787">
    <property type="term" value="F:hydrolase activity"/>
    <property type="evidence" value="ECO:0007669"/>
    <property type="project" value="UniProtKB-KW"/>
</dbReference>
<dbReference type="Gene3D" id="3.40.50.300">
    <property type="entry name" value="P-loop containing nucleotide triphosphate hydrolases"/>
    <property type="match status" value="1"/>
</dbReference>
<evidence type="ECO:0000256" key="1">
    <source>
        <dbReference type="ARBA" id="ARBA00022741"/>
    </source>
</evidence>
<evidence type="ECO:0000256" key="4">
    <source>
        <dbReference type="ARBA" id="ARBA00023186"/>
    </source>
</evidence>
<dbReference type="AlphaFoldDB" id="A0A935W826"/>
<reference evidence="5 6" key="1">
    <citation type="submission" date="2020-10" db="EMBL/GenBank/DDBJ databases">
        <title>Connecting structure to function with the recovery of over 1000 high-quality activated sludge metagenome-assembled genomes encoding full-length rRNA genes using long-read sequencing.</title>
        <authorList>
            <person name="Singleton C.M."/>
            <person name="Petriglieri F."/>
            <person name="Kristensen J.M."/>
            <person name="Kirkegaard R.H."/>
            <person name="Michaelsen T.Y."/>
            <person name="Andersen M.H."/>
            <person name="Karst S.M."/>
            <person name="Dueholm M.S."/>
            <person name="Nielsen P.H."/>
            <person name="Albertsen M."/>
        </authorList>
    </citation>
    <scope>NUCLEOTIDE SEQUENCE [LARGE SCALE GENOMIC DNA]</scope>
    <source>
        <strain evidence="5">Fred_18-Q3-R57-64_BAT3C.720</strain>
    </source>
</reference>
<sequence>MPQVHLPDPEQLASRILRGERAAVAAGLNLLDNKLAEARNRSTRLLAALADGRSLNDGHLIGVTGPPGAGKSSLVAAMIREWRLSGRTVGVLAVDPSSRPELGGGALLGDRIRIKNSSHDEGLFIRSLANRNQLGGVAIEVWPMSWLLSACFDIVVIETVGVGQTEIDIAEIGDTVCYVAQPASGDTIQYLKSGIIEIPDIFAVNKCDLGAPARKTASEISRSAPRQDRRDDWDYPVCLVSATMNTGITPFHKHFDRHRKFLADAGLLDKLRIRHQSAWVVRLLKEEFGTFGLELIGGHAVIGEHLGKNQYNQFEEYERMRKHILSRFMSVNQPSSSTKKEHPDEQATV</sequence>
<evidence type="ECO:0000256" key="2">
    <source>
        <dbReference type="ARBA" id="ARBA00022801"/>
    </source>
</evidence>
<dbReference type="InterPro" id="IPR027417">
    <property type="entry name" value="P-loop_NTPase"/>
</dbReference>
<protein>
    <submittedName>
        <fullName evidence="5">Methylmalonyl Co-A mutase-associated GTPase MeaB</fullName>
    </submittedName>
</protein>
<evidence type="ECO:0000313" key="5">
    <source>
        <dbReference type="EMBL" id="MBK7954790.1"/>
    </source>
</evidence>
<dbReference type="PANTHER" id="PTHR43087:SF1">
    <property type="entry name" value="LAO_AO TRANSPORT SYSTEM ATPASE"/>
    <property type="match status" value="1"/>
</dbReference>
<dbReference type="GO" id="GO:0005525">
    <property type="term" value="F:GTP binding"/>
    <property type="evidence" value="ECO:0007669"/>
    <property type="project" value="UniProtKB-KW"/>
</dbReference>
<dbReference type="EMBL" id="JADJOT010000009">
    <property type="protein sequence ID" value="MBK7954790.1"/>
    <property type="molecule type" value="Genomic_DNA"/>
</dbReference>
<gene>
    <name evidence="5" type="ORF">IPK02_12990</name>
</gene>
<keyword evidence="2" id="KW-0378">Hydrolase</keyword>
<proteinExistence type="predicted"/>
<dbReference type="InterPro" id="IPR052040">
    <property type="entry name" value="GTPase/Isobutyryl-CoA_mutase"/>
</dbReference>
<dbReference type="Pfam" id="PF03308">
    <property type="entry name" value="MeaB"/>
    <property type="match status" value="1"/>
</dbReference>
<evidence type="ECO:0000313" key="6">
    <source>
        <dbReference type="Proteomes" id="UP000706151"/>
    </source>
</evidence>
<dbReference type="Proteomes" id="UP000706151">
    <property type="component" value="Unassembled WGS sequence"/>
</dbReference>
<keyword evidence="1" id="KW-0547">Nucleotide-binding</keyword>
<evidence type="ECO:0000256" key="3">
    <source>
        <dbReference type="ARBA" id="ARBA00023134"/>
    </source>
</evidence>
<organism evidence="5 6">
    <name type="scientific">Candidatus Accumulibacter affinis</name>
    <dbReference type="NCBI Taxonomy" id="2954384"/>
    <lineage>
        <taxon>Bacteria</taxon>
        <taxon>Pseudomonadati</taxon>
        <taxon>Pseudomonadota</taxon>
        <taxon>Betaproteobacteria</taxon>
        <taxon>Candidatus Accumulibacter</taxon>
    </lineage>
</organism>
<dbReference type="SUPFAM" id="SSF52540">
    <property type="entry name" value="P-loop containing nucleoside triphosphate hydrolases"/>
    <property type="match status" value="1"/>
</dbReference>
<keyword evidence="3" id="KW-0342">GTP-binding</keyword>
<accession>A0A935W826</accession>
<dbReference type="PANTHER" id="PTHR43087">
    <property type="entry name" value="LYSINE/ARGININE/ORNITHINE TRANSPORT SYSTEM KINASE"/>
    <property type="match status" value="1"/>
</dbReference>